<accession>A0ABS8AEI7</accession>
<proteinExistence type="predicted"/>
<name>A0ABS8AEI7_9BACT</name>
<evidence type="ECO:0000256" key="1">
    <source>
        <dbReference type="SAM" id="Phobius"/>
    </source>
</evidence>
<feature type="transmembrane region" description="Helical" evidence="1">
    <location>
        <begin position="105"/>
        <end position="126"/>
    </location>
</feature>
<gene>
    <name evidence="2" type="ORF">LGH70_07445</name>
</gene>
<reference evidence="2" key="1">
    <citation type="submission" date="2021-10" db="EMBL/GenBank/DDBJ databases">
        <authorList>
            <person name="Dean J.D."/>
            <person name="Kim M.K."/>
            <person name="Newey C.N."/>
            <person name="Stoker T.S."/>
            <person name="Thompson D.W."/>
            <person name="Grose J.H."/>
        </authorList>
    </citation>
    <scope>NUCLEOTIDE SEQUENCE</scope>
    <source>
        <strain evidence="2">BT635</strain>
    </source>
</reference>
<dbReference type="RefSeq" id="WP_226184282.1">
    <property type="nucleotide sequence ID" value="NZ_JAJADQ010000003.1"/>
</dbReference>
<dbReference type="EMBL" id="JAJADQ010000003">
    <property type="protein sequence ID" value="MCB2377409.1"/>
    <property type="molecule type" value="Genomic_DNA"/>
</dbReference>
<sequence>MNGQVVHQVLLAGTARQHQVRMSCVLGVALRTVDQPEKTVALRYMLYTWLLQHYALVVWLTTGLDTKKRKPAPLSQLARLINTTITGQALFLFLSGYFLVGGRAWPDSFLVISIVLVGAGLLVWVLPGLQTRTQQGGIPALFRQLSIGQRRTQAWAGFLLFWASFASIFVVAASLP</sequence>
<protein>
    <submittedName>
        <fullName evidence="2">Uncharacterized protein</fullName>
    </submittedName>
</protein>
<dbReference type="Proteomes" id="UP001165297">
    <property type="component" value="Unassembled WGS sequence"/>
</dbReference>
<keyword evidence="3" id="KW-1185">Reference proteome</keyword>
<organism evidence="2 3">
    <name type="scientific">Hymenobacter nitidus</name>
    <dbReference type="NCBI Taxonomy" id="2880929"/>
    <lineage>
        <taxon>Bacteria</taxon>
        <taxon>Pseudomonadati</taxon>
        <taxon>Bacteroidota</taxon>
        <taxon>Cytophagia</taxon>
        <taxon>Cytophagales</taxon>
        <taxon>Hymenobacteraceae</taxon>
        <taxon>Hymenobacter</taxon>
    </lineage>
</organism>
<evidence type="ECO:0000313" key="3">
    <source>
        <dbReference type="Proteomes" id="UP001165297"/>
    </source>
</evidence>
<feature type="transmembrane region" description="Helical" evidence="1">
    <location>
        <begin position="44"/>
        <end position="65"/>
    </location>
</feature>
<feature type="transmembrane region" description="Helical" evidence="1">
    <location>
        <begin position="154"/>
        <end position="175"/>
    </location>
</feature>
<keyword evidence="1" id="KW-0472">Membrane</keyword>
<keyword evidence="1" id="KW-0812">Transmembrane</keyword>
<comment type="caution">
    <text evidence="2">The sequence shown here is derived from an EMBL/GenBank/DDBJ whole genome shotgun (WGS) entry which is preliminary data.</text>
</comment>
<keyword evidence="1" id="KW-1133">Transmembrane helix</keyword>
<evidence type="ECO:0000313" key="2">
    <source>
        <dbReference type="EMBL" id="MCB2377409.1"/>
    </source>
</evidence>
<feature type="transmembrane region" description="Helical" evidence="1">
    <location>
        <begin position="77"/>
        <end position="99"/>
    </location>
</feature>